<dbReference type="InterPro" id="IPR007844">
    <property type="entry name" value="AsmA"/>
</dbReference>
<dbReference type="PANTHER" id="PTHR30441:SF4">
    <property type="entry name" value="PROTEIN ASMA"/>
    <property type="match status" value="1"/>
</dbReference>
<dbReference type="Pfam" id="PF05170">
    <property type="entry name" value="AsmA"/>
    <property type="match status" value="2"/>
</dbReference>
<evidence type="ECO:0000259" key="1">
    <source>
        <dbReference type="Pfam" id="PF05170"/>
    </source>
</evidence>
<evidence type="ECO:0000313" key="2">
    <source>
        <dbReference type="EMBL" id="MFC6760619.1"/>
    </source>
</evidence>
<dbReference type="InterPro" id="IPR052894">
    <property type="entry name" value="AsmA-related"/>
</dbReference>
<reference evidence="3" key="1">
    <citation type="journal article" date="2019" name="Int. J. Syst. Evol. Microbiol.">
        <title>The Global Catalogue of Microorganisms (GCM) 10K type strain sequencing project: providing services to taxonomists for standard genome sequencing and annotation.</title>
        <authorList>
            <consortium name="The Broad Institute Genomics Platform"/>
            <consortium name="The Broad Institute Genome Sequencing Center for Infectious Disease"/>
            <person name="Wu L."/>
            <person name="Ma J."/>
        </authorList>
    </citation>
    <scope>NUCLEOTIDE SEQUENCE [LARGE SCALE GENOMIC DNA]</scope>
    <source>
        <strain evidence="3">CCUG 66188</strain>
    </source>
</reference>
<keyword evidence="3" id="KW-1185">Reference proteome</keyword>
<feature type="domain" description="AsmA" evidence="1">
    <location>
        <begin position="273"/>
        <end position="446"/>
    </location>
</feature>
<organism evidence="2 3">
    <name type="scientific">Sulfitobacter porphyrae</name>
    <dbReference type="NCBI Taxonomy" id="1246864"/>
    <lineage>
        <taxon>Bacteria</taxon>
        <taxon>Pseudomonadati</taxon>
        <taxon>Pseudomonadota</taxon>
        <taxon>Alphaproteobacteria</taxon>
        <taxon>Rhodobacterales</taxon>
        <taxon>Roseobacteraceae</taxon>
        <taxon>Sulfitobacter</taxon>
    </lineage>
</organism>
<protein>
    <submittedName>
        <fullName evidence="2">AsmA-like C-terminal region-containing protein</fullName>
    </submittedName>
</protein>
<dbReference type="Proteomes" id="UP001596353">
    <property type="component" value="Unassembled WGS sequence"/>
</dbReference>
<proteinExistence type="predicted"/>
<name>A0ABW2B6G6_9RHOB</name>
<accession>A0ABW2B6G6</accession>
<evidence type="ECO:0000313" key="3">
    <source>
        <dbReference type="Proteomes" id="UP001596353"/>
    </source>
</evidence>
<gene>
    <name evidence="2" type="ORF">ACFQFQ_15745</name>
</gene>
<dbReference type="PANTHER" id="PTHR30441">
    <property type="entry name" value="DUF748 DOMAIN-CONTAINING PROTEIN"/>
    <property type="match status" value="1"/>
</dbReference>
<feature type="domain" description="AsmA" evidence="1">
    <location>
        <begin position="8"/>
        <end position="152"/>
    </location>
</feature>
<dbReference type="EMBL" id="JBHSWG010000001">
    <property type="protein sequence ID" value="MFC6760619.1"/>
    <property type="molecule type" value="Genomic_DNA"/>
</dbReference>
<comment type="caution">
    <text evidence="2">The sequence shown here is derived from an EMBL/GenBank/DDBJ whole genome shotgun (WGS) entry which is preliminary data.</text>
</comment>
<sequence length="563" mass="57977">MLSTTNAAIGVDAMALLRGEIRITNIEAESPTIRLESRKDGRASWQFTDASGDAQIETATSPERAARPVTIEKLNITDATLIYDAEGADLVSYSGVDLSLDWPEASGPADLRAVLRPAAAPVTVTARIGAFSQFLAGEVQPVKATLTAQAGKASLDGRAALNGAVAGKVTLETGDTQAFLAALGQPGVALPQGLGQRLNVTTALTLTPERQLSLRELVADLGGNTLRGAADVGLNGTPQVNAQLTAGALDLSGLTGGTDGAGSGGSGDSGAGWSKAPIDASGLAAFNGAISLSAESIDLGALKLGASRTLLTNDRSRMVFEMREVAAYGGRLTGQFVANNRSGLSVGGAVQALGVQMNPLLSDLAGLTRFSGQGDAEVSFLGVGQNVDAIMRSLSGKGAVKVGRGTIEGIDLDALLGSFDVKGGTTVFDSLGAKFTMDGGVLRNDDLLLLLPNFNATGAGQVNLGAQTLDYTVTPKALRVNGDRGLAVPVRISGPWADPSIRPDLKAAVDLNFAEEKAKIEDQVKQKLAEELNLSPQGGQSIEDAVKDKVEDKLKKRLLKILE</sequence>